<keyword evidence="7 17" id="KW-0819">tRNA processing</keyword>
<keyword evidence="14 17" id="KW-0676">Redox-active center</keyword>
<evidence type="ECO:0000256" key="9">
    <source>
        <dbReference type="ARBA" id="ARBA00022785"/>
    </source>
</evidence>
<comment type="caution">
    <text evidence="18">The sequence shown here is derived from an EMBL/GenBank/DDBJ whole genome shotgun (WGS) entry which is preliminary data.</text>
</comment>
<sequence>MKKEKSKQTLPVGNFEKVLLHICCAPDATYPVLLLRGLHYSVTGFFYNPNIHPKEEYEKRLEEVKKLSKIQKFPLIEGEYNDEVLREWFRMVRGLEKVHEGGERCYLCYKERLERTAKLAKDLSFDYFTTTITISPHKNSQWVFDIFYELEKTYGVKFLAIDFKKRNGFKASVILSKYYRLYRQNYCGCIFSKVEAEHFRQSRVRFGK</sequence>
<comment type="pathway">
    <text evidence="2 17">tRNA modification; tRNA-queuosine biosynthesis.</text>
</comment>
<name>A0A7C4XY83_9BACT</name>
<dbReference type="InterPro" id="IPR003828">
    <property type="entry name" value="QueH"/>
</dbReference>
<dbReference type="HAMAP" id="MF_02089">
    <property type="entry name" value="QueH"/>
    <property type="match status" value="1"/>
</dbReference>
<keyword evidence="9 17" id="KW-0671">Queuosine biosynthesis</keyword>
<dbReference type="UniPathway" id="UPA00392"/>
<dbReference type="GO" id="GO:0046872">
    <property type="term" value="F:metal ion binding"/>
    <property type="evidence" value="ECO:0007669"/>
    <property type="project" value="UniProtKB-KW"/>
</dbReference>
<dbReference type="PANTHER" id="PTHR36701:SF1">
    <property type="entry name" value="EPOXYQUEUOSINE REDUCTASE QUEH"/>
    <property type="match status" value="1"/>
</dbReference>
<reference evidence="18" key="1">
    <citation type="journal article" date="2020" name="mSystems">
        <title>Genome- and Community-Level Interaction Insights into Carbon Utilization and Element Cycling Functions of Hydrothermarchaeota in Hydrothermal Sediment.</title>
        <authorList>
            <person name="Zhou Z."/>
            <person name="Liu Y."/>
            <person name="Xu W."/>
            <person name="Pan J."/>
            <person name="Luo Z.H."/>
            <person name="Li M."/>
        </authorList>
    </citation>
    <scope>NUCLEOTIDE SEQUENCE [LARGE SCALE GENOMIC DNA]</scope>
    <source>
        <strain evidence="18">SpSt-794</strain>
    </source>
</reference>
<evidence type="ECO:0000313" key="18">
    <source>
        <dbReference type="EMBL" id="HGW59919.1"/>
    </source>
</evidence>
<evidence type="ECO:0000256" key="16">
    <source>
        <dbReference type="ARBA" id="ARBA00047415"/>
    </source>
</evidence>
<feature type="binding site" evidence="17">
    <location>
        <position position="24"/>
    </location>
    <ligand>
        <name>[4Fe-4S] cluster</name>
        <dbReference type="ChEBI" id="CHEBI:49883"/>
    </ligand>
</feature>
<keyword evidence="8 17" id="KW-0479">Metal-binding</keyword>
<gene>
    <name evidence="17" type="primary">queH</name>
    <name evidence="18" type="ORF">ENV82_00525</name>
</gene>
<feature type="binding site" evidence="17">
    <location>
        <position position="23"/>
    </location>
    <ligand>
        <name>[4Fe-4S] cluster</name>
        <dbReference type="ChEBI" id="CHEBI:49883"/>
    </ligand>
</feature>
<dbReference type="EMBL" id="DTHV01000016">
    <property type="protein sequence ID" value="HGW59919.1"/>
    <property type="molecule type" value="Genomic_DNA"/>
</dbReference>
<evidence type="ECO:0000256" key="7">
    <source>
        <dbReference type="ARBA" id="ARBA00022694"/>
    </source>
</evidence>
<evidence type="ECO:0000256" key="4">
    <source>
        <dbReference type="ARBA" id="ARBA00012622"/>
    </source>
</evidence>
<feature type="binding site" evidence="17">
    <location>
        <position position="108"/>
    </location>
    <ligand>
        <name>[4Fe-4S] cluster</name>
        <dbReference type="ChEBI" id="CHEBI:49883"/>
    </ligand>
</feature>
<evidence type="ECO:0000256" key="3">
    <source>
        <dbReference type="ARBA" id="ARBA00008207"/>
    </source>
</evidence>
<evidence type="ECO:0000256" key="17">
    <source>
        <dbReference type="HAMAP-Rule" id="MF_02089"/>
    </source>
</evidence>
<feature type="disulfide bond" description="Redox-active" evidence="17">
    <location>
        <begin position="187"/>
        <end position="189"/>
    </location>
</feature>
<organism evidence="18">
    <name type="scientific">Caldisericum exile</name>
    <dbReference type="NCBI Taxonomy" id="693075"/>
    <lineage>
        <taxon>Bacteria</taxon>
        <taxon>Pseudomonadati</taxon>
        <taxon>Caldisericota/Cryosericota group</taxon>
        <taxon>Caldisericota</taxon>
        <taxon>Caldisericia</taxon>
        <taxon>Caldisericales</taxon>
        <taxon>Caldisericaceae</taxon>
        <taxon>Caldisericum</taxon>
    </lineage>
</organism>
<dbReference type="PANTHER" id="PTHR36701">
    <property type="entry name" value="EPOXYQUEUOSINE REDUCTASE QUEH"/>
    <property type="match status" value="1"/>
</dbReference>
<evidence type="ECO:0000256" key="11">
    <source>
        <dbReference type="ARBA" id="ARBA00023004"/>
    </source>
</evidence>
<evidence type="ECO:0000256" key="1">
    <source>
        <dbReference type="ARBA" id="ARBA00002268"/>
    </source>
</evidence>
<keyword evidence="6 17" id="KW-0004">4Fe-4S</keyword>
<dbReference type="GO" id="GO:0008616">
    <property type="term" value="P:tRNA queuosine(34) biosynthetic process"/>
    <property type="evidence" value="ECO:0007669"/>
    <property type="project" value="UniProtKB-UniRule"/>
</dbReference>
<dbReference type="GO" id="GO:0051539">
    <property type="term" value="F:4 iron, 4 sulfur cluster binding"/>
    <property type="evidence" value="ECO:0007669"/>
    <property type="project" value="UniProtKB-UniRule"/>
</dbReference>
<evidence type="ECO:0000256" key="6">
    <source>
        <dbReference type="ARBA" id="ARBA00022485"/>
    </source>
</evidence>
<dbReference type="GO" id="GO:0052693">
    <property type="term" value="F:epoxyqueuosine reductase activity"/>
    <property type="evidence" value="ECO:0007669"/>
    <property type="project" value="UniProtKB-UniRule"/>
</dbReference>
<keyword evidence="12 17" id="KW-0411">Iron-sulfur</keyword>
<evidence type="ECO:0000256" key="5">
    <source>
        <dbReference type="ARBA" id="ARBA00016895"/>
    </source>
</evidence>
<protein>
    <recommendedName>
        <fullName evidence="5 17">Epoxyqueuosine reductase QueH</fullName>
        <ecNumber evidence="4 17">1.17.99.6</ecNumber>
    </recommendedName>
    <alternativeName>
        <fullName evidence="15 17">Queuosine biosynthesis protein QueH</fullName>
    </alternativeName>
</protein>
<keyword evidence="10 17" id="KW-0560">Oxidoreductase</keyword>
<evidence type="ECO:0000256" key="13">
    <source>
        <dbReference type="ARBA" id="ARBA00023157"/>
    </source>
</evidence>
<comment type="similarity">
    <text evidence="3 17">Belongs to the QueH family.</text>
</comment>
<feature type="binding site" evidence="17">
    <location>
        <position position="105"/>
    </location>
    <ligand>
        <name>[4Fe-4S] cluster</name>
        <dbReference type="ChEBI" id="CHEBI:49883"/>
    </ligand>
</feature>
<evidence type="ECO:0000256" key="8">
    <source>
        <dbReference type="ARBA" id="ARBA00022723"/>
    </source>
</evidence>
<evidence type="ECO:0000256" key="2">
    <source>
        <dbReference type="ARBA" id="ARBA00004691"/>
    </source>
</evidence>
<keyword evidence="13 17" id="KW-1015">Disulfide bond</keyword>
<dbReference type="Pfam" id="PF02677">
    <property type="entry name" value="QueH"/>
    <property type="match status" value="1"/>
</dbReference>
<keyword evidence="11 17" id="KW-0408">Iron</keyword>
<accession>A0A7C4XY83</accession>
<evidence type="ECO:0000256" key="12">
    <source>
        <dbReference type="ARBA" id="ARBA00023014"/>
    </source>
</evidence>
<comment type="catalytic activity">
    <reaction evidence="16 17">
        <text>epoxyqueuosine(34) in tRNA + AH2 = queuosine(34) in tRNA + A + H2O</text>
        <dbReference type="Rhea" id="RHEA:32159"/>
        <dbReference type="Rhea" id="RHEA-COMP:18571"/>
        <dbReference type="Rhea" id="RHEA-COMP:18582"/>
        <dbReference type="ChEBI" id="CHEBI:13193"/>
        <dbReference type="ChEBI" id="CHEBI:15377"/>
        <dbReference type="ChEBI" id="CHEBI:17499"/>
        <dbReference type="ChEBI" id="CHEBI:194431"/>
        <dbReference type="ChEBI" id="CHEBI:194443"/>
        <dbReference type="EC" id="1.17.99.6"/>
    </reaction>
</comment>
<proteinExistence type="inferred from homology"/>
<dbReference type="AlphaFoldDB" id="A0A7C4XY83"/>
<evidence type="ECO:0000256" key="15">
    <source>
        <dbReference type="ARBA" id="ARBA00031446"/>
    </source>
</evidence>
<comment type="function">
    <text evidence="1 17">Catalyzes the conversion of epoxyqueuosine (oQ) to queuosine (Q), which is a hypermodified base found in the wobble positions of tRNA(Asp), tRNA(Asn), tRNA(His) and tRNA(Tyr).</text>
</comment>
<evidence type="ECO:0000256" key="10">
    <source>
        <dbReference type="ARBA" id="ARBA00023002"/>
    </source>
</evidence>
<dbReference type="EC" id="1.17.99.6" evidence="4 17"/>
<evidence type="ECO:0000256" key="14">
    <source>
        <dbReference type="ARBA" id="ARBA00023284"/>
    </source>
</evidence>